<evidence type="ECO:0000313" key="2">
    <source>
        <dbReference type="Proteomes" id="UP000325307"/>
    </source>
</evidence>
<comment type="caution">
    <text evidence="1">The sequence shown here is derived from an EMBL/GenBank/DDBJ whole genome shotgun (WGS) entry which is preliminary data.</text>
</comment>
<dbReference type="InterPro" id="IPR003749">
    <property type="entry name" value="ThiS/MoaD-like"/>
</dbReference>
<evidence type="ECO:0000313" key="1">
    <source>
        <dbReference type="EMBL" id="GER22526.1"/>
    </source>
</evidence>
<dbReference type="EMBL" id="BKDJ01000004">
    <property type="protein sequence ID" value="GER22526.1"/>
    <property type="molecule type" value="Genomic_DNA"/>
</dbReference>
<dbReference type="AlphaFoldDB" id="A0A5A7NPP3"/>
<name>A0A5A7NPP3_9MICC</name>
<proteinExistence type="predicted"/>
<accession>A0A5A7NPP3</accession>
<reference evidence="1 2" key="1">
    <citation type="submission" date="2019-09" db="EMBL/GenBank/DDBJ databases">
        <title>Arthrobacter zafarii sp. nov., a moderately thermotolerant and halotolerant actinobacterium isolated from Cholistan desert soil of Pakistan.</title>
        <authorList>
            <person name="Amin A."/>
            <person name="Ahmed I."/>
            <person name="Khalid N."/>
            <person name="Schumann P."/>
            <person name="Busse H.J."/>
            <person name="Khan I.U."/>
            <person name="Li S."/>
            <person name="Li W.J."/>
        </authorList>
    </citation>
    <scope>NUCLEOTIDE SEQUENCE [LARGE SCALE GENOMIC DNA]</scope>
    <source>
        <strain evidence="1 2">NCCP-1664</strain>
    </source>
</reference>
<gene>
    <name evidence="1" type="ORF">NCCP1664_10230</name>
</gene>
<dbReference type="SUPFAM" id="SSF54285">
    <property type="entry name" value="MoaD/ThiS"/>
    <property type="match status" value="1"/>
</dbReference>
<keyword evidence="2" id="KW-1185">Reference proteome</keyword>
<dbReference type="Gene3D" id="3.10.20.30">
    <property type="match status" value="1"/>
</dbReference>
<dbReference type="InterPro" id="IPR016155">
    <property type="entry name" value="Mopterin_synth/thiamin_S_b"/>
</dbReference>
<dbReference type="Proteomes" id="UP000325307">
    <property type="component" value="Unassembled WGS sequence"/>
</dbReference>
<sequence length="98" mass="9649">MGSMTVRFFAAAAAAAGTPERVVPLASLAAADGYDAGTLGALVAHLGAAQAPPAPGAPPLARVLGRSSFLVNEVNVRDRTRPLAGGDTVDVLPPFAGG</sequence>
<dbReference type="InterPro" id="IPR012675">
    <property type="entry name" value="Beta-grasp_dom_sf"/>
</dbReference>
<dbReference type="Pfam" id="PF02597">
    <property type="entry name" value="ThiS"/>
    <property type="match status" value="1"/>
</dbReference>
<protein>
    <submittedName>
        <fullName evidence="1">Molybdopterin synthase sulfur carrier subunit</fullName>
    </submittedName>
</protein>
<organism evidence="1 2">
    <name type="scientific">Zafaria cholistanensis</name>
    <dbReference type="NCBI Taxonomy" id="1682741"/>
    <lineage>
        <taxon>Bacteria</taxon>
        <taxon>Bacillati</taxon>
        <taxon>Actinomycetota</taxon>
        <taxon>Actinomycetes</taxon>
        <taxon>Micrococcales</taxon>
        <taxon>Micrococcaceae</taxon>
        <taxon>Zafaria</taxon>
    </lineage>
</organism>